<protein>
    <submittedName>
        <fullName evidence="1">Uncharacterized protein</fullName>
    </submittedName>
</protein>
<evidence type="ECO:0000313" key="2">
    <source>
        <dbReference type="Proteomes" id="UP000291343"/>
    </source>
</evidence>
<dbReference type="AlphaFoldDB" id="A0A482XN51"/>
<keyword evidence="2" id="KW-1185">Reference proteome</keyword>
<dbReference type="Proteomes" id="UP000291343">
    <property type="component" value="Unassembled WGS sequence"/>
</dbReference>
<evidence type="ECO:0000313" key="1">
    <source>
        <dbReference type="EMBL" id="RZF47252.1"/>
    </source>
</evidence>
<gene>
    <name evidence="1" type="ORF">LSTR_LSTR004961</name>
</gene>
<dbReference type="EMBL" id="QKKF02004629">
    <property type="protein sequence ID" value="RZF47252.1"/>
    <property type="molecule type" value="Genomic_DNA"/>
</dbReference>
<reference evidence="1 2" key="1">
    <citation type="journal article" date="2017" name="Gigascience">
        <title>Genome sequence of the small brown planthopper, Laodelphax striatellus.</title>
        <authorList>
            <person name="Zhu J."/>
            <person name="Jiang F."/>
            <person name="Wang X."/>
            <person name="Yang P."/>
            <person name="Bao Y."/>
            <person name="Zhao W."/>
            <person name="Wang W."/>
            <person name="Lu H."/>
            <person name="Wang Q."/>
            <person name="Cui N."/>
            <person name="Li J."/>
            <person name="Chen X."/>
            <person name="Luo L."/>
            <person name="Yu J."/>
            <person name="Kang L."/>
            <person name="Cui F."/>
        </authorList>
    </citation>
    <scope>NUCLEOTIDE SEQUENCE [LARGE SCALE GENOMIC DNA]</scope>
    <source>
        <strain evidence="1">Lst14</strain>
    </source>
</reference>
<comment type="caution">
    <text evidence="1">The sequence shown here is derived from an EMBL/GenBank/DDBJ whole genome shotgun (WGS) entry which is preliminary data.</text>
</comment>
<dbReference type="InParanoid" id="A0A482XN51"/>
<name>A0A482XN51_LAOST</name>
<proteinExistence type="predicted"/>
<accession>A0A482XN51</accession>
<organism evidence="1 2">
    <name type="scientific">Laodelphax striatellus</name>
    <name type="common">Small brown planthopper</name>
    <name type="synonym">Delphax striatella</name>
    <dbReference type="NCBI Taxonomy" id="195883"/>
    <lineage>
        <taxon>Eukaryota</taxon>
        <taxon>Metazoa</taxon>
        <taxon>Ecdysozoa</taxon>
        <taxon>Arthropoda</taxon>
        <taxon>Hexapoda</taxon>
        <taxon>Insecta</taxon>
        <taxon>Pterygota</taxon>
        <taxon>Neoptera</taxon>
        <taxon>Paraneoptera</taxon>
        <taxon>Hemiptera</taxon>
        <taxon>Auchenorrhyncha</taxon>
        <taxon>Fulgoroidea</taxon>
        <taxon>Delphacidae</taxon>
        <taxon>Criomorphinae</taxon>
        <taxon>Laodelphax</taxon>
    </lineage>
</organism>
<sequence>MTLSCGEQCHKAMLAAENLLLGNGKFNTTLCDTSYLLIVDRLDVSATCLRACVSLATPASFAAPGGGRFHAQLSRVSHATRSRALSCRPSGIFHSVDSSVFN</sequence>